<organism evidence="1">
    <name type="scientific">marine metagenome</name>
    <dbReference type="NCBI Taxonomy" id="408172"/>
    <lineage>
        <taxon>unclassified sequences</taxon>
        <taxon>metagenomes</taxon>
        <taxon>ecological metagenomes</taxon>
    </lineage>
</organism>
<proteinExistence type="predicted"/>
<dbReference type="EMBL" id="UINC01052644">
    <property type="protein sequence ID" value="SVB68200.1"/>
    <property type="molecule type" value="Genomic_DNA"/>
</dbReference>
<gene>
    <name evidence="1" type="ORF">METZ01_LOCUS221054</name>
</gene>
<dbReference type="AntiFam" id="ANF00012">
    <property type="entry name" value="tRNA translation"/>
</dbReference>
<name>A0A382FYZ7_9ZZZZ</name>
<evidence type="ECO:0000313" key="1">
    <source>
        <dbReference type="EMBL" id="SVB68200.1"/>
    </source>
</evidence>
<accession>A0A382FYZ7</accession>
<dbReference type="AlphaFoldDB" id="A0A382FYZ7"/>
<sequence>MRENGAPGRNRTHNPLVRSQVLYPLSYGGNLSQLLWQLYASTATEKHLQEEYTTF</sequence>
<reference evidence="1" key="1">
    <citation type="submission" date="2018-05" db="EMBL/GenBank/DDBJ databases">
        <authorList>
            <person name="Lanie J.A."/>
            <person name="Ng W.-L."/>
            <person name="Kazmierczak K.M."/>
            <person name="Andrzejewski T.M."/>
            <person name="Davidsen T.M."/>
            <person name="Wayne K.J."/>
            <person name="Tettelin H."/>
            <person name="Glass J.I."/>
            <person name="Rusch D."/>
            <person name="Podicherti R."/>
            <person name="Tsui H.-C.T."/>
            <person name="Winkler M.E."/>
        </authorList>
    </citation>
    <scope>NUCLEOTIDE SEQUENCE</scope>
</reference>
<protein>
    <submittedName>
        <fullName evidence="1">Uncharacterized protein</fullName>
    </submittedName>
</protein>